<protein>
    <submittedName>
        <fullName evidence="1">Uncharacterized protein</fullName>
    </submittedName>
</protein>
<gene>
    <name evidence="1" type="ORF">AYBTSS11_LOCUS30239</name>
</gene>
<evidence type="ECO:0000313" key="2">
    <source>
        <dbReference type="Proteomes" id="UP001189624"/>
    </source>
</evidence>
<accession>A0AA87BCH1</accession>
<proteinExistence type="predicted"/>
<name>A0AA87BCH1_9FABA</name>
<dbReference type="AlphaFoldDB" id="A0AA87BCH1"/>
<sequence>LLLLKKYRYFKRYSLDIQRLIGIEGFQSLGKESRRVWAIGGKTTLVKLVEEIFKKVHS</sequence>
<organism evidence="1 2">
    <name type="scientific">Sphenostylis stenocarpa</name>
    <dbReference type="NCBI Taxonomy" id="92480"/>
    <lineage>
        <taxon>Eukaryota</taxon>
        <taxon>Viridiplantae</taxon>
        <taxon>Streptophyta</taxon>
        <taxon>Embryophyta</taxon>
        <taxon>Tracheophyta</taxon>
        <taxon>Spermatophyta</taxon>
        <taxon>Magnoliopsida</taxon>
        <taxon>eudicotyledons</taxon>
        <taxon>Gunneridae</taxon>
        <taxon>Pentapetalae</taxon>
        <taxon>rosids</taxon>
        <taxon>fabids</taxon>
        <taxon>Fabales</taxon>
        <taxon>Fabaceae</taxon>
        <taxon>Papilionoideae</taxon>
        <taxon>50 kb inversion clade</taxon>
        <taxon>NPAAA clade</taxon>
        <taxon>indigoferoid/millettioid clade</taxon>
        <taxon>Phaseoleae</taxon>
        <taxon>Sphenostylis</taxon>
    </lineage>
</organism>
<dbReference type="EMBL" id="OY731408">
    <property type="protein sequence ID" value="CAJ1978065.1"/>
    <property type="molecule type" value="Genomic_DNA"/>
</dbReference>
<feature type="non-terminal residue" evidence="1">
    <location>
        <position position="1"/>
    </location>
</feature>
<evidence type="ECO:0000313" key="1">
    <source>
        <dbReference type="EMBL" id="CAJ1978065.1"/>
    </source>
</evidence>
<reference evidence="1" key="1">
    <citation type="submission" date="2023-10" db="EMBL/GenBank/DDBJ databases">
        <authorList>
            <person name="Domelevo Entfellner J.-B."/>
        </authorList>
    </citation>
    <scope>NUCLEOTIDE SEQUENCE</scope>
</reference>
<dbReference type="Proteomes" id="UP001189624">
    <property type="component" value="Chromosome 11"/>
</dbReference>
<keyword evidence="2" id="KW-1185">Reference proteome</keyword>
<dbReference type="Gramene" id="rna-AYBTSS11_LOCUS30239">
    <property type="protein sequence ID" value="CAJ1978065.1"/>
    <property type="gene ID" value="gene-AYBTSS11_LOCUS30239"/>
</dbReference>